<dbReference type="OrthoDB" id="42657at2759"/>
<protein>
    <recommendedName>
        <fullName evidence="8">Autophagy-related protein</fullName>
    </recommendedName>
</protein>
<feature type="transmembrane region" description="Helical" evidence="8">
    <location>
        <begin position="340"/>
        <end position="360"/>
    </location>
</feature>
<evidence type="ECO:0000256" key="2">
    <source>
        <dbReference type="ARBA" id="ARBA00006978"/>
    </source>
</evidence>
<dbReference type="InterPro" id="IPR024671">
    <property type="entry name" value="Atg22-like"/>
</dbReference>
<feature type="transmembrane region" description="Helical" evidence="8">
    <location>
        <begin position="487"/>
        <end position="508"/>
    </location>
</feature>
<dbReference type="GO" id="GO:0032974">
    <property type="term" value="P:amino acid transmembrane export from vacuole"/>
    <property type="evidence" value="ECO:0007669"/>
    <property type="project" value="TreeGrafter"/>
</dbReference>
<evidence type="ECO:0000256" key="5">
    <source>
        <dbReference type="ARBA" id="ARBA00022989"/>
    </source>
</evidence>
<feature type="transmembrane region" description="Helical" evidence="8">
    <location>
        <begin position="158"/>
        <end position="177"/>
    </location>
</feature>
<feature type="transmembrane region" description="Helical" evidence="8">
    <location>
        <begin position="126"/>
        <end position="146"/>
    </location>
</feature>
<dbReference type="GO" id="GO:0005774">
    <property type="term" value="C:vacuolar membrane"/>
    <property type="evidence" value="ECO:0007669"/>
    <property type="project" value="UniProtKB-SubCell"/>
</dbReference>
<feature type="transmembrane region" description="Helical" evidence="8">
    <location>
        <begin position="242"/>
        <end position="265"/>
    </location>
</feature>
<dbReference type="SUPFAM" id="SSF103473">
    <property type="entry name" value="MFS general substrate transporter"/>
    <property type="match status" value="1"/>
</dbReference>
<feature type="transmembrane region" description="Helical" evidence="8">
    <location>
        <begin position="277"/>
        <end position="299"/>
    </location>
</feature>
<dbReference type="InterPro" id="IPR050495">
    <property type="entry name" value="ATG22/LtaA_families"/>
</dbReference>
<keyword evidence="8" id="KW-0029">Amino-acid transport</keyword>
<organism evidence="9 10">
    <name type="scientific">Lachancea lanzarotensis</name>
    <dbReference type="NCBI Taxonomy" id="1245769"/>
    <lineage>
        <taxon>Eukaryota</taxon>
        <taxon>Fungi</taxon>
        <taxon>Dikarya</taxon>
        <taxon>Ascomycota</taxon>
        <taxon>Saccharomycotina</taxon>
        <taxon>Saccharomycetes</taxon>
        <taxon>Saccharomycetales</taxon>
        <taxon>Saccharomycetaceae</taxon>
        <taxon>Lachancea</taxon>
    </lineage>
</organism>
<evidence type="ECO:0000256" key="8">
    <source>
        <dbReference type="RuleBase" id="RU363073"/>
    </source>
</evidence>
<dbReference type="Proteomes" id="UP000054304">
    <property type="component" value="Unassembled WGS sequence"/>
</dbReference>
<keyword evidence="8" id="KW-0926">Vacuole</keyword>
<evidence type="ECO:0000256" key="3">
    <source>
        <dbReference type="ARBA" id="ARBA00022448"/>
    </source>
</evidence>
<dbReference type="PANTHER" id="PTHR23519">
    <property type="entry name" value="AUTOPHAGY-RELATED PROTEIN 22"/>
    <property type="match status" value="1"/>
</dbReference>
<evidence type="ECO:0000313" key="10">
    <source>
        <dbReference type="Proteomes" id="UP000054304"/>
    </source>
</evidence>
<dbReference type="AlphaFoldDB" id="A0A0C7NA75"/>
<feature type="transmembrane region" description="Helical" evidence="8">
    <location>
        <begin position="183"/>
        <end position="204"/>
    </location>
</feature>
<dbReference type="PANTHER" id="PTHR23519:SF2">
    <property type="entry name" value="AUTOPHAGY-RELATED PROTEIN 22"/>
    <property type="match status" value="1"/>
</dbReference>
<evidence type="ECO:0000256" key="4">
    <source>
        <dbReference type="ARBA" id="ARBA00022692"/>
    </source>
</evidence>
<comment type="subcellular location">
    <subcellularLocation>
        <location evidence="1 8">Vacuole membrane</location>
        <topology evidence="1 8">Multi-pass membrane protein</topology>
    </subcellularLocation>
</comment>
<dbReference type="EMBL" id="LN736367">
    <property type="protein sequence ID" value="CEP63412.1"/>
    <property type="molecule type" value="Genomic_DNA"/>
</dbReference>
<proteinExistence type="inferred from homology"/>
<dbReference type="RefSeq" id="XP_022629629.1">
    <property type="nucleotide sequence ID" value="XM_022771006.1"/>
</dbReference>
<keyword evidence="3 8" id="KW-0813">Transport</keyword>
<dbReference type="GeneID" id="34686917"/>
<evidence type="ECO:0000313" key="9">
    <source>
        <dbReference type="EMBL" id="CEP63412.1"/>
    </source>
</evidence>
<dbReference type="InterPro" id="IPR036259">
    <property type="entry name" value="MFS_trans_sf"/>
</dbReference>
<keyword evidence="7 8" id="KW-0472">Membrane</keyword>
<dbReference type="STRING" id="1245769.A0A0C7NA75"/>
<dbReference type="GO" id="GO:0006914">
    <property type="term" value="P:autophagy"/>
    <property type="evidence" value="ECO:0007669"/>
    <property type="project" value="UniProtKB-KW"/>
</dbReference>
<dbReference type="HOGENOM" id="CLU_034559_0_0_1"/>
<keyword evidence="4 8" id="KW-0812">Transmembrane</keyword>
<feature type="transmembrane region" description="Helical" evidence="8">
    <location>
        <begin position="450"/>
        <end position="466"/>
    </location>
</feature>
<keyword evidence="10" id="KW-1185">Reference proteome</keyword>
<feature type="transmembrane region" description="Helical" evidence="8">
    <location>
        <begin position="380"/>
        <end position="399"/>
    </location>
</feature>
<comment type="similarity">
    <text evidence="2 8">Belongs to the ATG22 family.</text>
</comment>
<name>A0A0C7NA75_9SACH</name>
<keyword evidence="5 8" id="KW-1133">Transmembrane helix</keyword>
<evidence type="ECO:0000256" key="6">
    <source>
        <dbReference type="ARBA" id="ARBA00023006"/>
    </source>
</evidence>
<evidence type="ECO:0000256" key="1">
    <source>
        <dbReference type="ARBA" id="ARBA00004128"/>
    </source>
</evidence>
<keyword evidence="6 8" id="KW-0072">Autophagy</keyword>
<accession>A0A0C7NA75</accession>
<evidence type="ECO:0000256" key="7">
    <source>
        <dbReference type="ARBA" id="ARBA00023136"/>
    </source>
</evidence>
<feature type="transmembrane region" description="Helical" evidence="8">
    <location>
        <begin position="520"/>
        <end position="540"/>
    </location>
</feature>
<comment type="function">
    <text evidence="8">Vacuolar effluxer which mediate the efflux of amino acids resulting from autophagic degradation. The release of autophagic amino acids allows the maintenance of protein synthesis and viability during nitrogen starvation.</text>
</comment>
<feature type="transmembrane region" description="Helical" evidence="8">
    <location>
        <begin position="420"/>
        <end position="438"/>
    </location>
</feature>
<dbReference type="Pfam" id="PF11700">
    <property type="entry name" value="ATG22"/>
    <property type="match status" value="1"/>
</dbReference>
<sequence length="548" mass="60677">MDLNAPYTRLEDQDSRHCQLDDPQIGKQKNNSSAVQIEVVSGIENDVLLEEVDSSRWNKNKVFFAWLSLCFSTGPTSSMSKVYVPAAVQSFAHALGHQKNSQNQCAARGDNCYVTFGGFDVQYTSYVLYLKALYTALEGLVAILVMTCADYSNYRRTMLAISVLAFGLLACPFAALYKETTASLISVSVLYCLMLIVETVYQIIEGSYIPVFMIAAGHSPGRDVTAEEPSGKALRRGSRVSALGLIMGNLGGIIALIIGVVITHVSGPSNLSGPRNFMIAITIAGLMTVTVGLISIPFIPNLQGRVLKLDASGSKVRTILKLPFDKLKEVTHDVRNHREVLKYLIAWVLWNISFSNFLSVNALMFRSTLGLNNSSAEYTVWQLMGNVMALLGSLVWMIIYNWQCRRFSDARNVSLIKQSLCILLLFGWFANFWGALGANPDCPVGFKHRWEFWVGLVFFMSTSSALRSIHRVVYSSMLPKGKENQFFGLEIMLGLLTGWTEPLIIAAITNRTGNSRLPYVPNTILFTVAIAFFYSCDITAGMKQVAKR</sequence>
<reference evidence="9 10" key="1">
    <citation type="submission" date="2014-12" db="EMBL/GenBank/DDBJ databases">
        <authorList>
            <person name="Neuveglise Cecile"/>
        </authorList>
    </citation>
    <scope>NUCLEOTIDE SEQUENCE [LARGE SCALE GENOMIC DNA]</scope>
    <source>
        <strain evidence="9 10">CBS 12615</strain>
    </source>
</reference>
<gene>
    <name evidence="9" type="ORF">LALA0_S08e01882g</name>
</gene>